<reference evidence="1 3" key="2">
    <citation type="journal article" date="2013" name="Nature">
        <title>Insights into bilaterian evolution from three spiralian genomes.</title>
        <authorList>
            <person name="Simakov O."/>
            <person name="Marletaz F."/>
            <person name="Cho S.J."/>
            <person name="Edsinger-Gonzales E."/>
            <person name="Havlak P."/>
            <person name="Hellsten U."/>
            <person name="Kuo D.H."/>
            <person name="Larsson T."/>
            <person name="Lv J."/>
            <person name="Arendt D."/>
            <person name="Savage R."/>
            <person name="Osoegawa K."/>
            <person name="de Jong P."/>
            <person name="Grimwood J."/>
            <person name="Chapman J.A."/>
            <person name="Shapiro H."/>
            <person name="Aerts A."/>
            <person name="Otillar R.P."/>
            <person name="Terry A.Y."/>
            <person name="Boore J.L."/>
            <person name="Grigoriev I.V."/>
            <person name="Lindberg D.R."/>
            <person name="Seaver E.C."/>
            <person name="Weisblat D.A."/>
            <person name="Putnam N.H."/>
            <person name="Rokhsar D.S."/>
        </authorList>
    </citation>
    <scope>NUCLEOTIDE SEQUENCE</scope>
</reference>
<dbReference type="EMBL" id="AMQM01005933">
    <property type="status" value="NOT_ANNOTATED_CDS"/>
    <property type="molecule type" value="Genomic_DNA"/>
</dbReference>
<protein>
    <recommendedName>
        <fullName evidence="4">Endonuclease/exonuclease/phosphatase domain-containing protein</fullName>
    </recommendedName>
</protein>
<organism evidence="2 3">
    <name type="scientific">Helobdella robusta</name>
    <name type="common">Californian leech</name>
    <dbReference type="NCBI Taxonomy" id="6412"/>
    <lineage>
        <taxon>Eukaryota</taxon>
        <taxon>Metazoa</taxon>
        <taxon>Spiralia</taxon>
        <taxon>Lophotrochozoa</taxon>
        <taxon>Annelida</taxon>
        <taxon>Clitellata</taxon>
        <taxon>Hirudinea</taxon>
        <taxon>Rhynchobdellida</taxon>
        <taxon>Glossiphoniidae</taxon>
        <taxon>Helobdella</taxon>
    </lineage>
</organism>
<evidence type="ECO:0000313" key="2">
    <source>
        <dbReference type="EnsemblMetazoa" id="HelroP177085"/>
    </source>
</evidence>
<dbReference type="GeneID" id="20206079"/>
<sequence>MSGKGRSTINANSDAVRCDKESTDVQCFCCGVSFVVGLAEESLELVKACSNVKFVCDGCLKSPSLEDQVIKSDKIGNAEICDKIDSLSKEIRLKIDAIKKKFEENESKMTTLDIPESKLCNKILRLKNEMSRSFASVVKELIFKNIVKMRSVGDGLTRVGLSHDLTVEQRTELKKFLDDARRMEKIQRRNFNLGLLNIRSIAPNVDGVYGLISDGLDVLVLTETWHGLAGNNSVNIAKPPGYSYVDFVTQHDPAHGGGTLDLVVSSADFPIISTTVFFHGVFSDHSLILIKAAIAKPRRITAKRFVRSWKKVDEDRFVEAVLNSPLSGSCRSNDVDGEIKIFNDELKSIIDRLVPKRVILDREDELKSVIFSSPTKTSSLDFMPTHFFKKYLDLFICFLTSFTNLCLKCPVCFNHYGSTLGGKLCRHRGKVKGQECSGFRKKVGPPGAGPVLPLAAAPDSSLSCPHSCYCALIVSIILNHISTIPIGGSTPYHFEVNRRTCPQLRVFPALGLTSGCVSPSEVLKAVKLFKNGFSGGLDDQRSQHLKDLFFGPLPIDYTMNFLTQFINLILSRACPFSAKRHLQNVTIILYFK</sequence>
<evidence type="ECO:0000313" key="3">
    <source>
        <dbReference type="Proteomes" id="UP000015101"/>
    </source>
</evidence>
<reference evidence="2" key="3">
    <citation type="submission" date="2015-06" db="UniProtKB">
        <authorList>
            <consortium name="EnsemblMetazoa"/>
        </authorList>
    </citation>
    <scope>IDENTIFICATION</scope>
</reference>
<dbReference type="InParanoid" id="T1FB80"/>
<name>T1FB80_HELRO</name>
<keyword evidence="3" id="KW-1185">Reference proteome</keyword>
<dbReference type="RefSeq" id="XP_009023565.1">
    <property type="nucleotide sequence ID" value="XM_009025317.1"/>
</dbReference>
<dbReference type="EMBL" id="KB097182">
    <property type="protein sequence ID" value="ESN98218.1"/>
    <property type="molecule type" value="Genomic_DNA"/>
</dbReference>
<dbReference type="PANTHER" id="PTHR37445:SF3">
    <property type="entry name" value="ZINC FINGER PHD-TYPE DOMAIN-CONTAINING PROTEIN"/>
    <property type="match status" value="1"/>
</dbReference>
<evidence type="ECO:0000313" key="1">
    <source>
        <dbReference type="EMBL" id="ESN98218.1"/>
    </source>
</evidence>
<reference evidence="3" key="1">
    <citation type="submission" date="2012-12" db="EMBL/GenBank/DDBJ databases">
        <authorList>
            <person name="Hellsten U."/>
            <person name="Grimwood J."/>
            <person name="Chapman J.A."/>
            <person name="Shapiro H."/>
            <person name="Aerts A."/>
            <person name="Otillar R.P."/>
            <person name="Terry A.Y."/>
            <person name="Boore J.L."/>
            <person name="Simakov O."/>
            <person name="Marletaz F."/>
            <person name="Cho S.-J."/>
            <person name="Edsinger-Gonzales E."/>
            <person name="Havlak P."/>
            <person name="Kuo D.-H."/>
            <person name="Larsson T."/>
            <person name="Lv J."/>
            <person name="Arendt D."/>
            <person name="Savage R."/>
            <person name="Osoegawa K."/>
            <person name="de Jong P."/>
            <person name="Lindberg D.R."/>
            <person name="Seaver E.C."/>
            <person name="Weisblat D.A."/>
            <person name="Putnam N.H."/>
            <person name="Grigoriev I.V."/>
            <person name="Rokhsar D.S."/>
        </authorList>
    </citation>
    <scope>NUCLEOTIDE SEQUENCE</scope>
</reference>
<dbReference type="EnsemblMetazoa" id="HelroT177085">
    <property type="protein sequence ID" value="HelroP177085"/>
    <property type="gene ID" value="HelroG177085"/>
</dbReference>
<dbReference type="AlphaFoldDB" id="T1FB80"/>
<dbReference type="OrthoDB" id="7433202at2759"/>
<dbReference type="HOGENOM" id="CLU_460999_0_0_1"/>
<accession>T1FB80</accession>
<proteinExistence type="predicted"/>
<dbReference type="CTD" id="20206079"/>
<dbReference type="PANTHER" id="PTHR37445">
    <property type="entry name" value="PROTEIN CBG24663"/>
    <property type="match status" value="1"/>
</dbReference>
<dbReference type="Proteomes" id="UP000015101">
    <property type="component" value="Unassembled WGS sequence"/>
</dbReference>
<evidence type="ECO:0008006" key="4">
    <source>
        <dbReference type="Google" id="ProtNLM"/>
    </source>
</evidence>
<dbReference type="KEGG" id="hro:HELRODRAFT_177085"/>
<gene>
    <name evidence="2" type="primary">20206079</name>
    <name evidence="1" type="ORF">HELRODRAFT_177085</name>
</gene>